<dbReference type="RefSeq" id="XP_014470078.1">
    <property type="nucleotide sequence ID" value="XM_014614592.1"/>
</dbReference>
<evidence type="ECO:0000313" key="4">
    <source>
        <dbReference type="RefSeq" id="XP_014470078.1"/>
    </source>
</evidence>
<dbReference type="PANTHER" id="PTHR13246">
    <property type="entry name" value="ENDO BETA N-ACETYLGLUCOSAMINIDASE"/>
    <property type="match status" value="1"/>
</dbReference>
<dbReference type="PANTHER" id="PTHR13246:SF1">
    <property type="entry name" value="CYTOSOLIC ENDO-BETA-N-ACETYLGLUCOSAMINIDASE"/>
    <property type="match status" value="1"/>
</dbReference>
<dbReference type="InterPro" id="IPR032979">
    <property type="entry name" value="ENGase"/>
</dbReference>
<evidence type="ECO:0000256" key="1">
    <source>
        <dbReference type="SAM" id="MobiDB-lite"/>
    </source>
</evidence>
<gene>
    <name evidence="4 5" type="primary">LOC106742020</name>
</gene>
<feature type="region of interest" description="Disordered" evidence="1">
    <location>
        <begin position="500"/>
        <end position="520"/>
    </location>
</feature>
<dbReference type="GO" id="GO:0033925">
    <property type="term" value="F:mannosyl-glycoprotein endo-beta-N-acetylglucosaminidase activity"/>
    <property type="evidence" value="ECO:0007669"/>
    <property type="project" value="UniProtKB-EC"/>
</dbReference>
<feature type="domain" description="Cytosolic endo-beta-N-acetylglucosaminidase TIM barrel" evidence="2">
    <location>
        <begin position="147"/>
        <end position="438"/>
    </location>
</feature>
<dbReference type="SUPFAM" id="SSF51445">
    <property type="entry name" value="(Trans)glycosidases"/>
    <property type="match status" value="1"/>
</dbReference>
<dbReference type="OrthoDB" id="284473at2759"/>
<dbReference type="RefSeq" id="XP_014470079.1">
    <property type="nucleotide sequence ID" value="XM_014614593.1"/>
</dbReference>
<sequence length="714" mass="83252">MDKSNLSETEEIERKRMVNVSADKVKSKQSESKMISDGLNKLKIQQNESESEVVSDESNMLETEENTSDLILSDELDKPRESKPFDTMFDLYEVLGTLEPYPETDIVESVDFTYQGSEIVRKDIYLKRMDKEKRPKTLVCHDMKGGYLEDRFFWGSTSHDSYLFYNWYAIDTFVYFSHHFITVPPYGWICTAHKHGVKILGTIITEGDASVYAFFQNVVASYENAKTFADALVDLTKRYGFDGWLLNFETNFTSSELQLPESVYHAVDKVLYFVKYLTDTLHKEIENSEVIWYDSLVRSGALQWQDELNEQNKDFFLNCDGIYLNYHWKEEHLERSSTLAKELGRDVRDVYVGLDVFGRGTPDVGEFNCSNSMDLIRKYNFSVAIFAPGWTHEYFGPQYFNIIDDIFWSLLFRHLHIHVPIYEDEVFRSTFCRGAGRNYYYNGQENPLSKRLSKEEGFYELHRQQPQLSVPVRILNLTSETYIKLIAQKTAIYKNIQANDDNESIDGNDENANDKSTDKDDEIDEVDNIITPMTRIEKLYLKGWHIIEDCENLTDKSIVLQGNTFEYCNDFSYEGGGCLRMITRNEKLYHRLFLVYVNFKLYIQASIVYAEAEAGDLTCEPPILILGRNSALKAVRPYDHFRVNKRWWKCIYLTDFKTIDEIGVLFQRACVCYLGEIVLDKYDQIFGNDPEYIASQVSDYHIDEPISDSPPWQQ</sequence>
<accession>A0A6P3WWT7</accession>
<organism evidence="3 5">
    <name type="scientific">Dinoponera quadriceps</name>
    <name type="common">South American ant</name>
    <dbReference type="NCBI Taxonomy" id="609295"/>
    <lineage>
        <taxon>Eukaryota</taxon>
        <taxon>Metazoa</taxon>
        <taxon>Ecdysozoa</taxon>
        <taxon>Arthropoda</taxon>
        <taxon>Hexapoda</taxon>
        <taxon>Insecta</taxon>
        <taxon>Pterygota</taxon>
        <taxon>Neoptera</taxon>
        <taxon>Endopterygota</taxon>
        <taxon>Hymenoptera</taxon>
        <taxon>Apocrita</taxon>
        <taxon>Aculeata</taxon>
        <taxon>Formicoidea</taxon>
        <taxon>Formicidae</taxon>
        <taxon>Ponerinae</taxon>
        <taxon>Ponerini</taxon>
        <taxon>Dinoponera</taxon>
    </lineage>
</organism>
<dbReference type="CDD" id="cd06547">
    <property type="entry name" value="GH85_ENGase"/>
    <property type="match status" value="1"/>
</dbReference>
<name>A0A6P3WWT7_DINQU</name>
<feature type="region of interest" description="Disordered" evidence="1">
    <location>
        <begin position="45"/>
        <end position="66"/>
    </location>
</feature>
<dbReference type="AlphaFoldDB" id="A0A6P3WWT7"/>
<dbReference type="KEGG" id="dqu:106742020"/>
<dbReference type="Gene3D" id="3.20.20.80">
    <property type="entry name" value="Glycosidases"/>
    <property type="match status" value="1"/>
</dbReference>
<dbReference type="InterPro" id="IPR017853">
    <property type="entry name" value="GH"/>
</dbReference>
<evidence type="ECO:0000259" key="2">
    <source>
        <dbReference type="Pfam" id="PF03644"/>
    </source>
</evidence>
<dbReference type="Proteomes" id="UP000515204">
    <property type="component" value="Unplaced"/>
</dbReference>
<dbReference type="Gene3D" id="2.60.120.260">
    <property type="entry name" value="Galactose-binding domain-like"/>
    <property type="match status" value="1"/>
</dbReference>
<evidence type="ECO:0000313" key="3">
    <source>
        <dbReference type="Proteomes" id="UP000515204"/>
    </source>
</evidence>
<feature type="compositionally biased region" description="Acidic residues" evidence="1">
    <location>
        <begin position="500"/>
        <end position="511"/>
    </location>
</feature>
<dbReference type="InterPro" id="IPR005201">
    <property type="entry name" value="TIM_ENGase"/>
</dbReference>
<reference evidence="4 5" key="1">
    <citation type="submission" date="2025-04" db="UniProtKB">
        <authorList>
            <consortium name="RefSeq"/>
        </authorList>
    </citation>
    <scope>IDENTIFICATION</scope>
</reference>
<evidence type="ECO:0000313" key="5">
    <source>
        <dbReference type="RefSeq" id="XP_014470079.1"/>
    </source>
</evidence>
<dbReference type="GeneID" id="106742020"/>
<keyword evidence="3" id="KW-1185">Reference proteome</keyword>
<dbReference type="GO" id="GO:0005829">
    <property type="term" value="C:cytosol"/>
    <property type="evidence" value="ECO:0007669"/>
    <property type="project" value="UniProtKB-SubCell"/>
</dbReference>
<dbReference type="CTD" id="64772"/>
<protein>
    <submittedName>
        <fullName evidence="4 5">Uncharacterized protein LOC106742020 isoform X1</fullName>
    </submittedName>
</protein>
<dbReference type="Pfam" id="PF03644">
    <property type="entry name" value="Glyco_hydro_85"/>
    <property type="match status" value="1"/>
</dbReference>
<proteinExistence type="predicted"/>